<evidence type="ECO:0000256" key="7">
    <source>
        <dbReference type="ARBA" id="ARBA00023014"/>
    </source>
</evidence>
<keyword evidence="4" id="KW-0479">Metal-binding</keyword>
<dbReference type="InterPro" id="IPR017941">
    <property type="entry name" value="Rieske_2Fe-2S"/>
</dbReference>
<keyword evidence="8" id="KW-0520">NAD</keyword>
<dbReference type="AlphaFoldDB" id="A0A923S0B5"/>
<evidence type="ECO:0000256" key="4">
    <source>
        <dbReference type="ARBA" id="ARBA00022723"/>
    </source>
</evidence>
<evidence type="ECO:0000256" key="5">
    <source>
        <dbReference type="ARBA" id="ARBA00023002"/>
    </source>
</evidence>
<sequence>MKPQIQSPRNGDSPPREAFHADYRSLVLRDRIHSSVYTSDEVFNEELRRIFYEGWVYVGHESEVPNAGDFVTRTIGLEPVLMVRDLDGTVRVLCNRCTHRGNMLRKADRGNAKVLACSYHNWTFTLSGELKSFPFPSGFAADRAALNLARPELVDSHQGFVFASFSAEAGPLSAHLGRGARILDRAARMSPAGKLRLTAGWVRHHMSCNWKMLPENATDGYHATALHSSFFKVFRTQYDSAMAQEKERVAETIDWGGGHVELNFAKRYTKPLEWLGSSEERLPNYVAEMGRAYGDTEARKILLEGPPHASIFPNLFIGETNVVIFQPLSANACVQWHTPILLDGVEESLNTRFIRQSEGAMGPSAFLLPDDSVVSELQQMAMSGRGGWLDLSRGLNREEYRDGVVVSHGTDEVSNRGFWKHYVDVMQRSGGLIDGADH</sequence>
<accession>A0A923S0B5</accession>
<dbReference type="PRINTS" id="PR00090">
    <property type="entry name" value="RNGDIOXGNASE"/>
</dbReference>
<dbReference type="Pfam" id="PF00848">
    <property type="entry name" value="Ring_hydroxyl_A"/>
    <property type="match status" value="1"/>
</dbReference>
<dbReference type="InterPro" id="IPR036922">
    <property type="entry name" value="Rieske_2Fe-2S_sf"/>
</dbReference>
<dbReference type="PANTHER" id="PTHR43756">
    <property type="entry name" value="CHOLINE MONOOXYGENASE, CHLOROPLASTIC"/>
    <property type="match status" value="1"/>
</dbReference>
<dbReference type="GO" id="GO:0005506">
    <property type="term" value="F:iron ion binding"/>
    <property type="evidence" value="ECO:0007669"/>
    <property type="project" value="InterPro"/>
</dbReference>
<dbReference type="Gene3D" id="3.90.380.10">
    <property type="entry name" value="Naphthalene 1,2-dioxygenase Alpha Subunit, Chain A, domain 1"/>
    <property type="match status" value="1"/>
</dbReference>
<dbReference type="EMBL" id="JACORU010000001">
    <property type="protein sequence ID" value="MBC5763026.1"/>
    <property type="molecule type" value="Genomic_DNA"/>
</dbReference>
<evidence type="ECO:0000256" key="6">
    <source>
        <dbReference type="ARBA" id="ARBA00023004"/>
    </source>
</evidence>
<dbReference type="InterPro" id="IPR001663">
    <property type="entry name" value="Rng_hydr_dOase-A"/>
</dbReference>
<dbReference type="GO" id="GO:0051537">
    <property type="term" value="F:2 iron, 2 sulfur cluster binding"/>
    <property type="evidence" value="ECO:0007669"/>
    <property type="project" value="UniProtKB-KW"/>
</dbReference>
<dbReference type="PANTHER" id="PTHR43756:SF5">
    <property type="entry name" value="CHOLINE MONOOXYGENASE, CHLOROPLASTIC"/>
    <property type="match status" value="1"/>
</dbReference>
<evidence type="ECO:0000313" key="11">
    <source>
        <dbReference type="Proteomes" id="UP000596827"/>
    </source>
</evidence>
<comment type="cofactor">
    <cofactor evidence="1">
        <name>Fe cation</name>
        <dbReference type="ChEBI" id="CHEBI:24875"/>
    </cofactor>
</comment>
<feature type="domain" description="Rieske" evidence="9">
    <location>
        <begin position="55"/>
        <end position="136"/>
    </location>
</feature>
<keyword evidence="5" id="KW-0560">Oxidoreductase</keyword>
<proteinExistence type="inferred from homology"/>
<comment type="caution">
    <text evidence="10">The sequence shown here is derived from an EMBL/GenBank/DDBJ whole genome shotgun (WGS) entry which is preliminary data.</text>
</comment>
<keyword evidence="7" id="KW-0411">Iron-sulfur</keyword>
<name>A0A923S0B5_9BURK</name>
<dbReference type="Gene3D" id="2.102.10.10">
    <property type="entry name" value="Rieske [2Fe-2S] iron-sulphur domain"/>
    <property type="match status" value="1"/>
</dbReference>
<dbReference type="SUPFAM" id="SSF50022">
    <property type="entry name" value="ISP domain"/>
    <property type="match status" value="1"/>
</dbReference>
<evidence type="ECO:0000256" key="8">
    <source>
        <dbReference type="ARBA" id="ARBA00023027"/>
    </source>
</evidence>
<dbReference type="InterPro" id="IPR015879">
    <property type="entry name" value="Ring_hydroxy_dOase_asu_C_dom"/>
</dbReference>
<dbReference type="InterPro" id="IPR015881">
    <property type="entry name" value="ARHD_Rieske_2Fe_2S"/>
</dbReference>
<keyword evidence="11" id="KW-1185">Reference proteome</keyword>
<evidence type="ECO:0000259" key="9">
    <source>
        <dbReference type="PROSITE" id="PS51296"/>
    </source>
</evidence>
<keyword evidence="3" id="KW-0001">2Fe-2S</keyword>
<protein>
    <submittedName>
        <fullName evidence="10">Rieske 2Fe-2S domain-containing protein</fullName>
    </submittedName>
</protein>
<dbReference type="SUPFAM" id="SSF55961">
    <property type="entry name" value="Bet v1-like"/>
    <property type="match status" value="1"/>
</dbReference>
<dbReference type="Proteomes" id="UP000596827">
    <property type="component" value="Unassembled WGS sequence"/>
</dbReference>
<gene>
    <name evidence="10" type="ORF">H8R02_01075</name>
</gene>
<dbReference type="Pfam" id="PF00355">
    <property type="entry name" value="Rieske"/>
    <property type="match status" value="1"/>
</dbReference>
<keyword evidence="6" id="KW-0408">Iron</keyword>
<organism evidence="10 11">
    <name type="scientific">Ramlibacter albus</name>
    <dbReference type="NCBI Taxonomy" id="2079448"/>
    <lineage>
        <taxon>Bacteria</taxon>
        <taxon>Pseudomonadati</taxon>
        <taxon>Pseudomonadota</taxon>
        <taxon>Betaproteobacteria</taxon>
        <taxon>Burkholderiales</taxon>
        <taxon>Comamonadaceae</taxon>
        <taxon>Ramlibacter</taxon>
    </lineage>
</organism>
<reference evidence="10" key="1">
    <citation type="submission" date="2020-08" db="EMBL/GenBank/DDBJ databases">
        <title>Ramlibacter sp. GTP1 16S ribosomal RNA gene genome sequencing and assembly.</title>
        <authorList>
            <person name="Kang M."/>
        </authorList>
    </citation>
    <scope>NUCLEOTIDE SEQUENCE</scope>
    <source>
        <strain evidence="10">GTP1</strain>
    </source>
</reference>
<dbReference type="PROSITE" id="PS00570">
    <property type="entry name" value="RING_HYDROXYL_ALPHA"/>
    <property type="match status" value="1"/>
</dbReference>
<comment type="similarity">
    <text evidence="2">Belongs to the bacterial ring-hydroxylating dioxygenase alpha subunit family.</text>
</comment>
<dbReference type="GO" id="GO:0016491">
    <property type="term" value="F:oxidoreductase activity"/>
    <property type="evidence" value="ECO:0007669"/>
    <property type="project" value="UniProtKB-KW"/>
</dbReference>
<evidence type="ECO:0000256" key="2">
    <source>
        <dbReference type="ARBA" id="ARBA00008751"/>
    </source>
</evidence>
<evidence type="ECO:0000256" key="1">
    <source>
        <dbReference type="ARBA" id="ARBA00001962"/>
    </source>
</evidence>
<evidence type="ECO:0000256" key="3">
    <source>
        <dbReference type="ARBA" id="ARBA00022714"/>
    </source>
</evidence>
<dbReference type="RefSeq" id="WP_187079496.1">
    <property type="nucleotide sequence ID" value="NZ_JACORU010000001.1"/>
</dbReference>
<evidence type="ECO:0000313" key="10">
    <source>
        <dbReference type="EMBL" id="MBC5763026.1"/>
    </source>
</evidence>
<dbReference type="PROSITE" id="PS51296">
    <property type="entry name" value="RIESKE"/>
    <property type="match status" value="1"/>
</dbReference>